<keyword evidence="14" id="KW-1185">Reference proteome</keyword>
<keyword evidence="4 9" id="KW-0812">Transmembrane</keyword>
<keyword evidence="3 9" id="KW-1003">Cell membrane</keyword>
<keyword evidence="7 9" id="KW-0811">Translocation</keyword>
<dbReference type="SUPFAM" id="SSF82866">
    <property type="entry name" value="Multidrug efflux transporter AcrB transmembrane domain"/>
    <property type="match status" value="1"/>
</dbReference>
<comment type="similarity">
    <text evidence="9">Belongs to the SecD/SecF family. SecD subfamily.</text>
</comment>
<comment type="subcellular location">
    <subcellularLocation>
        <location evidence="1 9">Cell membrane</location>
        <topology evidence="1 9">Multi-pass membrane protein</topology>
    </subcellularLocation>
</comment>
<comment type="subunit">
    <text evidence="9">Forms a complex with SecF. Part of the essential Sec protein translocation apparatus which comprises SecA, SecYEG and auxiliary proteins SecDF. Other proteins may also be involved.</text>
</comment>
<dbReference type="InterPro" id="IPR048631">
    <property type="entry name" value="SecD_1st"/>
</dbReference>
<dbReference type="GO" id="GO:0015450">
    <property type="term" value="F:protein-transporting ATPase activity"/>
    <property type="evidence" value="ECO:0007669"/>
    <property type="project" value="InterPro"/>
</dbReference>
<dbReference type="InterPro" id="IPR022813">
    <property type="entry name" value="SecD/SecF_arch_bac"/>
</dbReference>
<keyword evidence="2 9" id="KW-0813">Transport</keyword>
<evidence type="ECO:0000256" key="9">
    <source>
        <dbReference type="HAMAP-Rule" id="MF_01463"/>
    </source>
</evidence>
<reference evidence="13" key="1">
    <citation type="submission" date="2022-03" db="EMBL/GenBank/DDBJ databases">
        <title>Draft Genome Sequence of Firmicute Strain S0AB, a Heterotrophic Iron/Sulfur-Oxidizing Extreme Acidophile.</title>
        <authorList>
            <person name="Vergara E."/>
            <person name="Pakostova E."/>
            <person name="Johnson D.B."/>
            <person name="Holmes D.S."/>
        </authorList>
    </citation>
    <scope>NUCLEOTIDE SEQUENCE</scope>
    <source>
        <strain evidence="13">S0AB</strain>
    </source>
</reference>
<comment type="function">
    <text evidence="9">Part of the Sec protein translocase complex. Interacts with the SecYEG preprotein conducting channel. SecDF uses the proton motive force (PMF) to complete protein translocation after the ATP-dependent function of SecA.</text>
</comment>
<dbReference type="InterPro" id="IPR005791">
    <property type="entry name" value="SecD"/>
</dbReference>
<feature type="domain" description="Protein export membrane protein SecD/SecF C-terminal" evidence="10">
    <location>
        <begin position="220"/>
        <end position="388"/>
    </location>
</feature>
<dbReference type="InterPro" id="IPR054384">
    <property type="entry name" value="SecDF_P1_head"/>
</dbReference>
<gene>
    <name evidence="13" type="primary">secDF_2</name>
    <name evidence="9" type="synonym">secD</name>
    <name evidence="13" type="ORF">MM817_00265</name>
</gene>
<dbReference type="Gene3D" id="3.30.70.3400">
    <property type="match status" value="1"/>
</dbReference>
<dbReference type="FunFam" id="1.20.1640.10:FF:000004">
    <property type="entry name" value="Protein translocase subunit SecD"/>
    <property type="match status" value="1"/>
</dbReference>
<dbReference type="AlphaFoldDB" id="A0A9X1V6Q5"/>
<feature type="transmembrane region" description="Helical" evidence="9">
    <location>
        <begin position="7"/>
        <end position="29"/>
    </location>
</feature>
<evidence type="ECO:0000259" key="11">
    <source>
        <dbReference type="Pfam" id="PF21760"/>
    </source>
</evidence>
<evidence type="ECO:0000256" key="2">
    <source>
        <dbReference type="ARBA" id="ARBA00022448"/>
    </source>
</evidence>
<dbReference type="GO" id="GO:0006605">
    <property type="term" value="P:protein targeting"/>
    <property type="evidence" value="ECO:0007669"/>
    <property type="project" value="UniProtKB-UniRule"/>
</dbReference>
<feature type="domain" description="Protein translocase subunit SecDF P1" evidence="11">
    <location>
        <begin position="60"/>
        <end position="117"/>
    </location>
</feature>
<evidence type="ECO:0000259" key="12">
    <source>
        <dbReference type="Pfam" id="PF22599"/>
    </source>
</evidence>
<sequence>MIKWGRLTMFIVLVVMIFAIVISTSSKLYSKIPLGLDLQGGFTVLYQVGNSNQVLTANDMSATVAALENRVNEIGVSEPSIEVENGNRISVSLAGQFNQVSARSFLSKEANLVFKSPQGKILMTGKDLESNAHYESDPTTGAPEVVVQFKNPALFQQVTQTYLHQPVSIWLNNKMIDNPVIQDVITNGQATISGSSSAQSAIQLAQLLNAGALPFPLHELSSTSVGPTLGQAALHSTLLAGAIGVSLIFLFMILMYRLPGLIAVVALVAYSYVLIAVFAGMQVTLTLTGLAALVLGIGMAVDANIITYERIKDELRNGKSLQSSVILGQRKAIRTILDSNITTLIAGIVMYIYGTGDVRGFAVALIASILVSLLTAVFLSRTLLLQFTKANVVKNTWLFGVRRKAVNSQ</sequence>
<feature type="transmembrane region" description="Helical" evidence="9">
    <location>
        <begin position="332"/>
        <end position="354"/>
    </location>
</feature>
<evidence type="ECO:0000313" key="14">
    <source>
        <dbReference type="Proteomes" id="UP001139263"/>
    </source>
</evidence>
<dbReference type="InterPro" id="IPR048634">
    <property type="entry name" value="SecD_SecF_C"/>
</dbReference>
<feature type="transmembrane region" description="Helical" evidence="9">
    <location>
        <begin position="360"/>
        <end position="379"/>
    </location>
</feature>
<dbReference type="RefSeq" id="WP_241711634.1">
    <property type="nucleotide sequence ID" value="NZ_JALBUF010000001.1"/>
</dbReference>
<protein>
    <recommendedName>
        <fullName evidence="9">Protein translocase subunit SecD</fullName>
    </recommendedName>
</protein>
<dbReference type="EMBL" id="JALBUF010000001">
    <property type="protein sequence ID" value="MCI0182014.1"/>
    <property type="molecule type" value="Genomic_DNA"/>
</dbReference>
<feature type="domain" description="SecDF P1 head subdomain" evidence="12">
    <location>
        <begin position="120"/>
        <end position="214"/>
    </location>
</feature>
<dbReference type="Gene3D" id="1.20.1640.10">
    <property type="entry name" value="Multidrug efflux transporter AcrB transmembrane domain"/>
    <property type="match status" value="1"/>
</dbReference>
<feature type="transmembrane region" description="Helical" evidence="9">
    <location>
        <begin position="261"/>
        <end position="281"/>
    </location>
</feature>
<keyword evidence="5 9" id="KW-0653">Protein transport</keyword>
<evidence type="ECO:0000256" key="1">
    <source>
        <dbReference type="ARBA" id="ARBA00004651"/>
    </source>
</evidence>
<dbReference type="Pfam" id="PF21760">
    <property type="entry name" value="SecD_1st"/>
    <property type="match status" value="1"/>
</dbReference>
<dbReference type="NCBIfam" id="TIGR01129">
    <property type="entry name" value="secD"/>
    <property type="match status" value="1"/>
</dbReference>
<dbReference type="PANTHER" id="PTHR30081:SF1">
    <property type="entry name" value="PROTEIN TRANSLOCASE SUBUNIT SECD"/>
    <property type="match status" value="1"/>
</dbReference>
<dbReference type="Proteomes" id="UP001139263">
    <property type="component" value="Unassembled WGS sequence"/>
</dbReference>
<accession>A0A9X1V6Q5</accession>
<dbReference type="HAMAP" id="MF_01463_B">
    <property type="entry name" value="SecD_B"/>
    <property type="match status" value="1"/>
</dbReference>
<dbReference type="GO" id="GO:0065002">
    <property type="term" value="P:intracellular protein transmembrane transport"/>
    <property type="evidence" value="ECO:0007669"/>
    <property type="project" value="UniProtKB-UniRule"/>
</dbReference>
<evidence type="ECO:0000256" key="3">
    <source>
        <dbReference type="ARBA" id="ARBA00022475"/>
    </source>
</evidence>
<dbReference type="InterPro" id="IPR055344">
    <property type="entry name" value="SecD_SecF_C_bact"/>
</dbReference>
<keyword evidence="6 9" id="KW-1133">Transmembrane helix</keyword>
<comment type="caution">
    <text evidence="13">The sequence shown here is derived from an EMBL/GenBank/DDBJ whole genome shotgun (WGS) entry which is preliminary data.</text>
</comment>
<evidence type="ECO:0000256" key="6">
    <source>
        <dbReference type="ARBA" id="ARBA00022989"/>
    </source>
</evidence>
<dbReference type="Pfam" id="PF02355">
    <property type="entry name" value="SecD_SecF_C"/>
    <property type="match status" value="1"/>
</dbReference>
<evidence type="ECO:0000256" key="4">
    <source>
        <dbReference type="ARBA" id="ARBA00022692"/>
    </source>
</evidence>
<evidence type="ECO:0000256" key="8">
    <source>
        <dbReference type="ARBA" id="ARBA00023136"/>
    </source>
</evidence>
<organism evidence="13 14">
    <name type="scientific">Sulfoacidibacillus ferrooxidans</name>
    <dbReference type="NCBI Taxonomy" id="2005001"/>
    <lineage>
        <taxon>Bacteria</taxon>
        <taxon>Bacillati</taxon>
        <taxon>Bacillota</taxon>
        <taxon>Bacilli</taxon>
        <taxon>Bacillales</taxon>
        <taxon>Alicyclobacillaceae</taxon>
        <taxon>Sulfoacidibacillus</taxon>
    </lineage>
</organism>
<evidence type="ECO:0000259" key="10">
    <source>
        <dbReference type="Pfam" id="PF02355"/>
    </source>
</evidence>
<evidence type="ECO:0000256" key="5">
    <source>
        <dbReference type="ARBA" id="ARBA00022927"/>
    </source>
</evidence>
<dbReference type="Pfam" id="PF22599">
    <property type="entry name" value="SecDF_P1_head"/>
    <property type="match status" value="1"/>
</dbReference>
<evidence type="ECO:0000313" key="13">
    <source>
        <dbReference type="EMBL" id="MCI0182014.1"/>
    </source>
</evidence>
<evidence type="ECO:0000256" key="7">
    <source>
        <dbReference type="ARBA" id="ARBA00023010"/>
    </source>
</evidence>
<feature type="transmembrane region" description="Helical" evidence="9">
    <location>
        <begin position="287"/>
        <end position="311"/>
    </location>
</feature>
<dbReference type="NCBIfam" id="TIGR00916">
    <property type="entry name" value="2A0604s01"/>
    <property type="match status" value="1"/>
</dbReference>
<dbReference type="GO" id="GO:0005886">
    <property type="term" value="C:plasma membrane"/>
    <property type="evidence" value="ECO:0007669"/>
    <property type="project" value="UniProtKB-SubCell"/>
</dbReference>
<feature type="transmembrane region" description="Helical" evidence="9">
    <location>
        <begin position="232"/>
        <end position="254"/>
    </location>
</feature>
<name>A0A9X1V6Q5_9BACL</name>
<keyword evidence="8 9" id="KW-0472">Membrane</keyword>
<proteinExistence type="inferred from homology"/>
<dbReference type="Gene3D" id="3.30.1360.200">
    <property type="match status" value="1"/>
</dbReference>
<dbReference type="GO" id="GO:0043952">
    <property type="term" value="P:protein transport by the Sec complex"/>
    <property type="evidence" value="ECO:0007669"/>
    <property type="project" value="UniProtKB-UniRule"/>
</dbReference>
<dbReference type="PANTHER" id="PTHR30081">
    <property type="entry name" value="PROTEIN-EXPORT MEMBRANE PROTEIN SEC"/>
    <property type="match status" value="1"/>
</dbReference>